<sequence length="146" mass="15747">MADGSASSPTSTMLVSSTPARSGSQADPLVDVSSGSYREDSQPISSILKKRPLDDASGSSPAKRASLKFRLRSNIHKLHIWGRTYLNSFLPFPEMDDGIIGHAVSASPRKKIREGSGKAACSKDLDLLSDSDDLVPLTEKQKKELF</sequence>
<reference evidence="1 2" key="2">
    <citation type="journal article" date="2022" name="Mol. Ecol. Resour.">
        <title>The genomes of chicory, endive, great burdock and yacon provide insights into Asteraceae paleo-polyploidization history and plant inulin production.</title>
        <authorList>
            <person name="Fan W."/>
            <person name="Wang S."/>
            <person name="Wang H."/>
            <person name="Wang A."/>
            <person name="Jiang F."/>
            <person name="Liu H."/>
            <person name="Zhao H."/>
            <person name="Xu D."/>
            <person name="Zhang Y."/>
        </authorList>
    </citation>
    <scope>NUCLEOTIDE SEQUENCE [LARGE SCALE GENOMIC DNA]</scope>
    <source>
        <strain evidence="2">cv. Yunnan</strain>
        <tissue evidence="1">Leaves</tissue>
    </source>
</reference>
<dbReference type="Proteomes" id="UP001056120">
    <property type="component" value="Linkage Group LG04"/>
</dbReference>
<name>A0ACB9JDD7_9ASTR</name>
<keyword evidence="2" id="KW-1185">Reference proteome</keyword>
<accession>A0ACB9JDD7</accession>
<protein>
    <submittedName>
        <fullName evidence="1">Uncharacterized protein</fullName>
    </submittedName>
</protein>
<proteinExistence type="predicted"/>
<comment type="caution">
    <text evidence="1">The sequence shown here is derived from an EMBL/GenBank/DDBJ whole genome shotgun (WGS) entry which is preliminary data.</text>
</comment>
<dbReference type="EMBL" id="CM042021">
    <property type="protein sequence ID" value="KAI3817698.1"/>
    <property type="molecule type" value="Genomic_DNA"/>
</dbReference>
<reference evidence="2" key="1">
    <citation type="journal article" date="2022" name="Mol. Ecol. Resour.">
        <title>The genomes of chicory, endive, great burdock and yacon provide insights into Asteraceae palaeo-polyploidization history and plant inulin production.</title>
        <authorList>
            <person name="Fan W."/>
            <person name="Wang S."/>
            <person name="Wang H."/>
            <person name="Wang A."/>
            <person name="Jiang F."/>
            <person name="Liu H."/>
            <person name="Zhao H."/>
            <person name="Xu D."/>
            <person name="Zhang Y."/>
        </authorList>
    </citation>
    <scope>NUCLEOTIDE SEQUENCE [LARGE SCALE GENOMIC DNA]</scope>
    <source>
        <strain evidence="2">cv. Yunnan</strain>
    </source>
</reference>
<gene>
    <name evidence="1" type="ORF">L1987_11495</name>
</gene>
<evidence type="ECO:0000313" key="2">
    <source>
        <dbReference type="Proteomes" id="UP001056120"/>
    </source>
</evidence>
<organism evidence="1 2">
    <name type="scientific">Smallanthus sonchifolius</name>
    <dbReference type="NCBI Taxonomy" id="185202"/>
    <lineage>
        <taxon>Eukaryota</taxon>
        <taxon>Viridiplantae</taxon>
        <taxon>Streptophyta</taxon>
        <taxon>Embryophyta</taxon>
        <taxon>Tracheophyta</taxon>
        <taxon>Spermatophyta</taxon>
        <taxon>Magnoliopsida</taxon>
        <taxon>eudicotyledons</taxon>
        <taxon>Gunneridae</taxon>
        <taxon>Pentapetalae</taxon>
        <taxon>asterids</taxon>
        <taxon>campanulids</taxon>
        <taxon>Asterales</taxon>
        <taxon>Asteraceae</taxon>
        <taxon>Asteroideae</taxon>
        <taxon>Heliantheae alliance</taxon>
        <taxon>Millerieae</taxon>
        <taxon>Smallanthus</taxon>
    </lineage>
</organism>
<evidence type="ECO:0000313" key="1">
    <source>
        <dbReference type="EMBL" id="KAI3817698.1"/>
    </source>
</evidence>